<accession>A0A949TKD6</accession>
<keyword evidence="3" id="KW-1185">Reference proteome</keyword>
<evidence type="ECO:0000256" key="1">
    <source>
        <dbReference type="SAM" id="MobiDB-lite"/>
    </source>
</evidence>
<dbReference type="RefSeq" id="WP_218319148.1">
    <property type="nucleotide sequence ID" value="NZ_JAEEGC010000018.1"/>
</dbReference>
<protein>
    <submittedName>
        <fullName evidence="2">Uncharacterized protein</fullName>
    </submittedName>
</protein>
<feature type="compositionally biased region" description="Polar residues" evidence="1">
    <location>
        <begin position="69"/>
        <end position="90"/>
    </location>
</feature>
<dbReference type="Proteomes" id="UP000694308">
    <property type="component" value="Unassembled WGS sequence"/>
</dbReference>
<dbReference type="EMBL" id="JAEEGC010000018">
    <property type="protein sequence ID" value="MBV7272117.1"/>
    <property type="molecule type" value="Genomic_DNA"/>
</dbReference>
<feature type="region of interest" description="Disordered" evidence="1">
    <location>
        <begin position="69"/>
        <end position="108"/>
    </location>
</feature>
<comment type="caution">
    <text evidence="2">The sequence shown here is derived from an EMBL/GenBank/DDBJ whole genome shotgun (WGS) entry which is preliminary data.</text>
</comment>
<evidence type="ECO:0000313" key="3">
    <source>
        <dbReference type="Proteomes" id="UP000694308"/>
    </source>
</evidence>
<dbReference type="AlphaFoldDB" id="A0A949TKD6"/>
<reference evidence="2" key="1">
    <citation type="submission" date="2020-12" db="EMBL/GenBank/DDBJ databases">
        <title>Clostridium thailandense sp. nov., a novel acetogenic bacterium isolated from peat land soil in Thailand.</title>
        <authorList>
            <person name="Chaikitkaew S."/>
            <person name="Birkeland N.K."/>
        </authorList>
    </citation>
    <scope>NUCLEOTIDE SEQUENCE</scope>
    <source>
        <strain evidence="2">PL3</strain>
    </source>
</reference>
<gene>
    <name evidence="2" type="ORF">I6U48_04190</name>
</gene>
<evidence type="ECO:0000313" key="2">
    <source>
        <dbReference type="EMBL" id="MBV7272117.1"/>
    </source>
</evidence>
<sequence>MELKELYELLGKKQLITKAMQCKSVEELLLLTKENNLTIDTGNAQRLFNLITEKNTVISDEELNRVTGGQSISPLDSLPVNLTGTSSESSLGDPINPPSSGGSKGGIVPNDGKKDFSLMCSKINYPHCDISDCTYYKDNCCTLKFKE</sequence>
<name>A0A949TKD6_9CLOT</name>
<organism evidence="2 3">
    <name type="scientific">Clostridium thailandense</name>
    <dbReference type="NCBI Taxonomy" id="2794346"/>
    <lineage>
        <taxon>Bacteria</taxon>
        <taxon>Bacillati</taxon>
        <taxon>Bacillota</taxon>
        <taxon>Clostridia</taxon>
        <taxon>Eubacteriales</taxon>
        <taxon>Clostridiaceae</taxon>
        <taxon>Clostridium</taxon>
    </lineage>
</organism>
<proteinExistence type="predicted"/>